<feature type="transmembrane region" description="Helical" evidence="1">
    <location>
        <begin position="338"/>
        <end position="357"/>
    </location>
</feature>
<accession>A0A0F8S359</accession>
<organism evidence="3 4">
    <name type="scientific">Methanosarcina mazei</name>
    <name type="common">Methanosarcina frisia</name>
    <dbReference type="NCBI Taxonomy" id="2209"/>
    <lineage>
        <taxon>Archaea</taxon>
        <taxon>Methanobacteriati</taxon>
        <taxon>Methanobacteriota</taxon>
        <taxon>Stenosarchaea group</taxon>
        <taxon>Methanomicrobia</taxon>
        <taxon>Methanosarcinales</taxon>
        <taxon>Methanosarcinaceae</taxon>
        <taxon>Methanosarcina</taxon>
    </lineage>
</organism>
<evidence type="ECO:0008006" key="6">
    <source>
        <dbReference type="Google" id="ProtNLM"/>
    </source>
</evidence>
<feature type="transmembrane region" description="Helical" evidence="1">
    <location>
        <begin position="219"/>
        <end position="238"/>
    </location>
</feature>
<keyword evidence="5" id="KW-1185">Reference proteome</keyword>
<feature type="transmembrane region" description="Helical" evidence="1">
    <location>
        <begin position="97"/>
        <end position="119"/>
    </location>
</feature>
<feature type="transmembrane region" description="Helical" evidence="1">
    <location>
        <begin position="152"/>
        <end position="168"/>
    </location>
</feature>
<feature type="transmembrane region" description="Helical" evidence="1">
    <location>
        <begin position="174"/>
        <end position="207"/>
    </location>
</feature>
<comment type="caution">
    <text evidence="3">The sequence shown here is derived from an EMBL/GenBank/DDBJ whole genome shotgun (WGS) entry which is preliminary data.</text>
</comment>
<keyword evidence="1" id="KW-0812">Transmembrane</keyword>
<name>A0A0F8S359_METMZ</name>
<dbReference type="EMBL" id="JJOS01000118">
    <property type="protein sequence ID" value="KKF99277.1"/>
    <property type="molecule type" value="Genomic_DNA"/>
</dbReference>
<dbReference type="PATRIC" id="fig|2209.56.peg.4307"/>
<evidence type="ECO:0000313" key="2">
    <source>
        <dbReference type="EMBL" id="KKF99277.1"/>
    </source>
</evidence>
<feature type="transmembrane region" description="Helical" evidence="1">
    <location>
        <begin position="12"/>
        <end position="30"/>
    </location>
</feature>
<sequence length="518" mass="58873">MVKSEISKSKKIILFTLLIILNIVLRIPSIPHEKGADSFWIHSLANSITTFGQANWWLNWLSVFGLYPYSYASSVPFSLSGVAQLTGLTGIDMEKTILVFSIMMGLFSIFTAYVLAGVIYNDFVYKYITAFFFSISQGIMVFSTWEVSTRGPFIILLPLFVFIVLKKIKPTKSLILLIILGVFLAATHHFFYFLMPFSFIFLFLKLLPEVSLKIKGKSNFNYIYIVGLGISFTYPFFTGALIEAGSRYEWILTMLIINIRYAGPIFIFFLGGLTYLVFKKNKKMEEWYILGSLLIFCPTMYSQAYGMYIILIIIIIFTAVGFRNLLALYAEEKYNKKILTLAVVSVLIAFSAFSGFYNHGRTGVSQNYWYMPESSYEAAVWSNSYIPENAHGLALTGETWRMVATSDAHPISPTGGAQILAYNLMNESDIKLNKVSPNSLDYYFEGPYVIKPMTDLGGLLEWFTELDNIEDSRATNITSKFNATYIVDDIYSPKSITRSIETKKNNIFTSGRTRIWTM</sequence>
<gene>
    <name evidence="2" type="ORF">DU47_20740</name>
    <name evidence="3" type="ORF">DU80_19850</name>
</gene>
<evidence type="ECO:0000313" key="4">
    <source>
        <dbReference type="Proteomes" id="UP000034152"/>
    </source>
</evidence>
<feature type="transmembrane region" description="Helical" evidence="1">
    <location>
        <begin position="250"/>
        <end position="278"/>
    </location>
</feature>
<dbReference type="AlphaFoldDB" id="A0A0F8S359"/>
<reference evidence="4 5" key="1">
    <citation type="journal article" date="2015" name="ISME J.">
        <title>Genomic and phenotypic differentiation among Methanosarcina mazei populations from Columbia River sediment.</title>
        <authorList>
            <person name="Youngblut N.D."/>
            <person name="Wirth J.S."/>
            <person name="Henriksen J.R."/>
            <person name="Smith M."/>
            <person name="Simon H."/>
            <person name="Metcalf W.W."/>
            <person name="Whitaker R.J."/>
        </authorList>
    </citation>
    <scope>NUCLEOTIDE SEQUENCE [LARGE SCALE GENOMIC DNA]</scope>
    <source>
        <strain evidence="3 4">1.H.M.2.1</strain>
        <strain evidence="2 5">2.F.A.2.4</strain>
    </source>
</reference>
<dbReference type="EMBL" id="JJQU01000141">
    <property type="protein sequence ID" value="KKH84520.1"/>
    <property type="molecule type" value="Genomic_DNA"/>
</dbReference>
<dbReference type="Proteomes" id="UP000034578">
    <property type="component" value="Unassembled WGS sequence"/>
</dbReference>
<feature type="transmembrane region" description="Helical" evidence="1">
    <location>
        <begin position="307"/>
        <end position="326"/>
    </location>
</feature>
<evidence type="ECO:0000313" key="3">
    <source>
        <dbReference type="EMBL" id="KKH84520.1"/>
    </source>
</evidence>
<evidence type="ECO:0000313" key="5">
    <source>
        <dbReference type="Proteomes" id="UP000034578"/>
    </source>
</evidence>
<dbReference type="RefSeq" id="WP_048048249.1">
    <property type="nucleotide sequence ID" value="NZ_JJOS01000118.1"/>
</dbReference>
<dbReference type="Proteomes" id="UP000034152">
    <property type="component" value="Unassembled WGS sequence"/>
</dbReference>
<keyword evidence="1" id="KW-0472">Membrane</keyword>
<feature type="transmembrane region" description="Helical" evidence="1">
    <location>
        <begin position="125"/>
        <end position="145"/>
    </location>
</feature>
<proteinExistence type="predicted"/>
<protein>
    <recommendedName>
        <fullName evidence="6">Glycosyltransferase RgtA/B/C/D-like domain-containing protein</fullName>
    </recommendedName>
</protein>
<keyword evidence="1" id="KW-1133">Transmembrane helix</keyword>
<evidence type="ECO:0000256" key="1">
    <source>
        <dbReference type="SAM" id="Phobius"/>
    </source>
</evidence>